<evidence type="ECO:0000313" key="1">
    <source>
        <dbReference type="EMBL" id="SEP18609.1"/>
    </source>
</evidence>
<sequence>MHNETATESTSSDTHAAAAEAFVDQMRSQHGDEIAELYISGKLR</sequence>
<proteinExistence type="predicted"/>
<gene>
    <name evidence="1" type="ORF">SAMN04487948_11955</name>
</gene>
<name>A0A1H8VT52_9EURY</name>
<evidence type="ECO:0000313" key="2">
    <source>
        <dbReference type="Proteomes" id="UP000199126"/>
    </source>
</evidence>
<accession>A0A1H8VT52</accession>
<reference evidence="2" key="1">
    <citation type="submission" date="2016-10" db="EMBL/GenBank/DDBJ databases">
        <authorList>
            <person name="Varghese N."/>
            <person name="Submissions S."/>
        </authorList>
    </citation>
    <scope>NUCLEOTIDE SEQUENCE [LARGE SCALE GENOMIC DNA]</scope>
    <source>
        <strain evidence="2">CGMCC 1.10121</strain>
    </source>
</reference>
<dbReference type="EMBL" id="FODV01000019">
    <property type="protein sequence ID" value="SEP18609.1"/>
    <property type="molecule type" value="Genomic_DNA"/>
</dbReference>
<organism evidence="1 2">
    <name type="scientific">Halogranum amylolyticum</name>
    <dbReference type="NCBI Taxonomy" id="660520"/>
    <lineage>
        <taxon>Archaea</taxon>
        <taxon>Methanobacteriati</taxon>
        <taxon>Methanobacteriota</taxon>
        <taxon>Stenosarchaea group</taxon>
        <taxon>Halobacteria</taxon>
        <taxon>Halobacteriales</taxon>
        <taxon>Haloferacaceae</taxon>
    </lineage>
</organism>
<keyword evidence="2" id="KW-1185">Reference proteome</keyword>
<protein>
    <submittedName>
        <fullName evidence="1">Uncharacterized protein</fullName>
    </submittedName>
</protein>
<dbReference type="Proteomes" id="UP000199126">
    <property type="component" value="Unassembled WGS sequence"/>
</dbReference>
<dbReference type="RefSeq" id="WP_280141206.1">
    <property type="nucleotide sequence ID" value="NZ_FODV01000019.1"/>
</dbReference>
<dbReference type="AlphaFoldDB" id="A0A1H8VT52"/>